<protein>
    <submittedName>
        <fullName evidence="1">Uncharacterized protein</fullName>
    </submittedName>
</protein>
<comment type="caution">
    <text evidence="1">The sequence shown here is derived from an EMBL/GenBank/DDBJ whole genome shotgun (WGS) entry which is preliminary data.</text>
</comment>
<evidence type="ECO:0000313" key="2">
    <source>
        <dbReference type="Proteomes" id="UP001066276"/>
    </source>
</evidence>
<accession>A0AAV7NI38</accession>
<dbReference type="Proteomes" id="UP001066276">
    <property type="component" value="Chromosome 8"/>
</dbReference>
<sequence length="82" mass="9363">MGRDQGEDKTCRPALRLEQQPLNFEGTVVSVYPDFILMVQKAQKKYLAVKQKLRQVPIPYDMLCLAGLCVTYKGKEQVFANL</sequence>
<keyword evidence="2" id="KW-1185">Reference proteome</keyword>
<dbReference type="EMBL" id="JANPWB010000012">
    <property type="protein sequence ID" value="KAJ1114257.1"/>
    <property type="molecule type" value="Genomic_DNA"/>
</dbReference>
<name>A0AAV7NI38_PLEWA</name>
<evidence type="ECO:0000313" key="1">
    <source>
        <dbReference type="EMBL" id="KAJ1114257.1"/>
    </source>
</evidence>
<dbReference type="AlphaFoldDB" id="A0AAV7NI38"/>
<reference evidence="1" key="1">
    <citation type="journal article" date="2022" name="bioRxiv">
        <title>Sequencing and chromosome-scale assembly of the giantPleurodeles waltlgenome.</title>
        <authorList>
            <person name="Brown T."/>
            <person name="Elewa A."/>
            <person name="Iarovenko S."/>
            <person name="Subramanian E."/>
            <person name="Araus A.J."/>
            <person name="Petzold A."/>
            <person name="Susuki M."/>
            <person name="Suzuki K.-i.T."/>
            <person name="Hayashi T."/>
            <person name="Toyoda A."/>
            <person name="Oliveira C."/>
            <person name="Osipova E."/>
            <person name="Leigh N.D."/>
            <person name="Simon A."/>
            <person name="Yun M.H."/>
        </authorList>
    </citation>
    <scope>NUCLEOTIDE SEQUENCE</scope>
    <source>
        <strain evidence="1">20211129_DDA</strain>
        <tissue evidence="1">Liver</tissue>
    </source>
</reference>
<dbReference type="InterPro" id="IPR042566">
    <property type="entry name" value="L1_C"/>
</dbReference>
<gene>
    <name evidence="1" type="ORF">NDU88_002496</name>
</gene>
<dbReference type="Gene3D" id="3.30.250.20">
    <property type="entry name" value="L1 transposable element, C-terminal domain"/>
    <property type="match status" value="1"/>
</dbReference>
<organism evidence="1 2">
    <name type="scientific">Pleurodeles waltl</name>
    <name type="common">Iberian ribbed newt</name>
    <dbReference type="NCBI Taxonomy" id="8319"/>
    <lineage>
        <taxon>Eukaryota</taxon>
        <taxon>Metazoa</taxon>
        <taxon>Chordata</taxon>
        <taxon>Craniata</taxon>
        <taxon>Vertebrata</taxon>
        <taxon>Euteleostomi</taxon>
        <taxon>Amphibia</taxon>
        <taxon>Batrachia</taxon>
        <taxon>Caudata</taxon>
        <taxon>Salamandroidea</taxon>
        <taxon>Salamandridae</taxon>
        <taxon>Pleurodelinae</taxon>
        <taxon>Pleurodeles</taxon>
    </lineage>
</organism>
<proteinExistence type="predicted"/>